<keyword evidence="10" id="KW-1185">Reference proteome</keyword>
<accession>A0A1I7NFI4</accession>
<dbReference type="Gene3D" id="2.60.40.10">
    <property type="entry name" value="Immunoglobulins"/>
    <property type="match status" value="1"/>
</dbReference>
<sequence length="678" mass="73657">MTSRSTRMLMLSGLALWISIGSIASREASATDAQSATSTSADKPSTDTSWSQGLKLGVNGAIPVIVVDQFGYQVKSLKVAVIRNPQAGYDKDASFKPGREFQVVERSTGKIVKSGSPAPWNNGATDAGSGDQVWWFDFSDVETPGTYAIVDVESQLRSAEFDIDDHVFQRVMKHAVRMFFYQRAGMEKTAETAGASWADRASHLGPGQDPYTHSWLAKDDASLVKDLRGGWFDAGDYNKYTSWTARNIISLLRSYDGNPSAFGDDYKIPESGNGIPDILDEAKWGLDWLVRMQNADGSLLCVQSLSEASPPSAATGPSFYGPPTTSATLMGAAVFAYASKVLSARPEPELQAYAADLAKRAKSAWAWATANPQVLYYNNDNARQPGSQGLASGQQEMDDAHRLAARFEAAVYLFEITGDEEYGKFAEANFTSVVPQWGPSQWDAVGQEVLLHYARLPNASNVVKSAIISQFVTRMTQNADQLPMVIDKKDPYRSPMKDFTWGSNQSKATQARLYELLASFTPDPKVAALAKSAAAEYLHYIHGVNPLGLVYLTNMKAAGAENSAATMYHAWFSNSSRRWSRVSGINPGPAPGYLVGGANPSYSVDPCCFSASGTPSYKCYMSAAFSLCRRGYSPPLDQPASKSYLQFNDSWPANSWAVTEPSTAYQAAYILALSPFAN</sequence>
<evidence type="ECO:0000256" key="2">
    <source>
        <dbReference type="ARBA" id="ARBA00022801"/>
    </source>
</evidence>
<feature type="signal peptide" evidence="6">
    <location>
        <begin position="1"/>
        <end position="24"/>
    </location>
</feature>
<dbReference type="STRING" id="51670.SAMN04488557_1967"/>
<keyword evidence="5" id="KW-0624">Polysaccharide degradation</keyword>
<evidence type="ECO:0000259" key="7">
    <source>
        <dbReference type="Pfam" id="PF00759"/>
    </source>
</evidence>
<reference evidence="10" key="1">
    <citation type="submission" date="2016-10" db="EMBL/GenBank/DDBJ databases">
        <authorList>
            <person name="Varghese N."/>
            <person name="Submissions S."/>
        </authorList>
    </citation>
    <scope>NUCLEOTIDE SEQUENCE [LARGE SCALE GENOMIC DNA]</scope>
    <source>
        <strain evidence="10">DSM 1565</strain>
    </source>
</reference>
<dbReference type="InterPro" id="IPR001701">
    <property type="entry name" value="Glyco_hydro_9"/>
</dbReference>
<protein>
    <submittedName>
        <fullName evidence="9">N-terminal ig-like domain of cellulase</fullName>
    </submittedName>
</protein>
<evidence type="ECO:0000256" key="3">
    <source>
        <dbReference type="ARBA" id="ARBA00023277"/>
    </source>
</evidence>
<dbReference type="AlphaFoldDB" id="A0A1I7NFI4"/>
<dbReference type="InterPro" id="IPR012341">
    <property type="entry name" value="6hp_glycosidase-like_sf"/>
</dbReference>
<dbReference type="Pfam" id="PF02927">
    <property type="entry name" value="CelD_N"/>
    <property type="match status" value="1"/>
</dbReference>
<gene>
    <name evidence="9" type="ORF">SAMN04488557_1967</name>
</gene>
<keyword evidence="3" id="KW-0119">Carbohydrate metabolism</keyword>
<dbReference type="InterPro" id="IPR013783">
    <property type="entry name" value="Ig-like_fold"/>
</dbReference>
<feature type="domain" description="Glycoside hydrolase family 9" evidence="7">
    <location>
        <begin position="168"/>
        <end position="673"/>
    </location>
</feature>
<evidence type="ECO:0000256" key="4">
    <source>
        <dbReference type="ARBA" id="ARBA00023295"/>
    </source>
</evidence>
<dbReference type="CDD" id="cd02850">
    <property type="entry name" value="E_set_Cellulase_N"/>
    <property type="match status" value="1"/>
</dbReference>
<dbReference type="InterPro" id="IPR014756">
    <property type="entry name" value="Ig_E-set"/>
</dbReference>
<feature type="chain" id="PRO_5011516685" evidence="6">
    <location>
        <begin position="25"/>
        <end position="678"/>
    </location>
</feature>
<organism evidence="9 10">
    <name type="scientific">Hyphomicrobium facile</name>
    <dbReference type="NCBI Taxonomy" id="51670"/>
    <lineage>
        <taxon>Bacteria</taxon>
        <taxon>Pseudomonadati</taxon>
        <taxon>Pseudomonadota</taxon>
        <taxon>Alphaproteobacteria</taxon>
        <taxon>Hyphomicrobiales</taxon>
        <taxon>Hyphomicrobiaceae</taxon>
        <taxon>Hyphomicrobium</taxon>
    </lineage>
</organism>
<evidence type="ECO:0000313" key="10">
    <source>
        <dbReference type="Proteomes" id="UP000199423"/>
    </source>
</evidence>
<dbReference type="EMBL" id="FPCH01000002">
    <property type="protein sequence ID" value="SFV33400.1"/>
    <property type="molecule type" value="Genomic_DNA"/>
</dbReference>
<dbReference type="Pfam" id="PF00759">
    <property type="entry name" value="Glyco_hydro_9"/>
    <property type="match status" value="1"/>
</dbReference>
<dbReference type="Proteomes" id="UP000199423">
    <property type="component" value="Unassembled WGS sequence"/>
</dbReference>
<evidence type="ECO:0000256" key="5">
    <source>
        <dbReference type="ARBA" id="ARBA00023326"/>
    </source>
</evidence>
<dbReference type="SUPFAM" id="SSF48208">
    <property type="entry name" value="Six-hairpin glycosidases"/>
    <property type="match status" value="1"/>
</dbReference>
<keyword evidence="6" id="KW-0732">Signal</keyword>
<evidence type="ECO:0000313" key="9">
    <source>
        <dbReference type="EMBL" id="SFV33400.1"/>
    </source>
</evidence>
<dbReference type="SUPFAM" id="SSF81296">
    <property type="entry name" value="E set domains"/>
    <property type="match status" value="1"/>
</dbReference>
<keyword evidence="4" id="KW-0326">Glycosidase</keyword>
<dbReference type="GO" id="GO:0000272">
    <property type="term" value="P:polysaccharide catabolic process"/>
    <property type="evidence" value="ECO:0007669"/>
    <property type="project" value="UniProtKB-KW"/>
</dbReference>
<dbReference type="Gene3D" id="1.50.10.10">
    <property type="match status" value="1"/>
</dbReference>
<dbReference type="GO" id="GO:0008810">
    <property type="term" value="F:cellulase activity"/>
    <property type="evidence" value="ECO:0007669"/>
    <property type="project" value="InterPro"/>
</dbReference>
<dbReference type="InterPro" id="IPR008928">
    <property type="entry name" value="6-hairpin_glycosidase_sf"/>
</dbReference>
<proteinExistence type="inferred from homology"/>
<dbReference type="OrthoDB" id="9808897at2"/>
<comment type="similarity">
    <text evidence="1">Belongs to the glycosyl hydrolase 9 (cellulase E) family.</text>
</comment>
<feature type="domain" description="Cellulase Ig-like" evidence="8">
    <location>
        <begin position="63"/>
        <end position="149"/>
    </location>
</feature>
<evidence type="ECO:0000259" key="8">
    <source>
        <dbReference type="Pfam" id="PF02927"/>
    </source>
</evidence>
<dbReference type="InterPro" id="IPR004197">
    <property type="entry name" value="Cellulase_Ig-like"/>
</dbReference>
<name>A0A1I7NFI4_9HYPH</name>
<evidence type="ECO:0000256" key="6">
    <source>
        <dbReference type="SAM" id="SignalP"/>
    </source>
</evidence>
<evidence type="ECO:0000256" key="1">
    <source>
        <dbReference type="ARBA" id="ARBA00007072"/>
    </source>
</evidence>
<dbReference type="PANTHER" id="PTHR22298">
    <property type="entry name" value="ENDO-1,4-BETA-GLUCANASE"/>
    <property type="match status" value="1"/>
</dbReference>
<keyword evidence="2" id="KW-0378">Hydrolase</keyword>